<gene>
    <name evidence="1" type="ORF">BV25DRAFT_1836859</name>
</gene>
<reference evidence="1" key="2">
    <citation type="journal article" date="2022" name="New Phytol.">
        <title>Evolutionary transition to the ectomycorrhizal habit in the genomes of a hyperdiverse lineage of mushroom-forming fungi.</title>
        <authorList>
            <person name="Looney B."/>
            <person name="Miyauchi S."/>
            <person name="Morin E."/>
            <person name="Drula E."/>
            <person name="Courty P.E."/>
            <person name="Kohler A."/>
            <person name="Kuo A."/>
            <person name="LaButti K."/>
            <person name="Pangilinan J."/>
            <person name="Lipzen A."/>
            <person name="Riley R."/>
            <person name="Andreopoulos W."/>
            <person name="He G."/>
            <person name="Johnson J."/>
            <person name="Nolan M."/>
            <person name="Tritt A."/>
            <person name="Barry K.W."/>
            <person name="Grigoriev I.V."/>
            <person name="Nagy L.G."/>
            <person name="Hibbett D."/>
            <person name="Henrissat B."/>
            <person name="Matheny P.B."/>
            <person name="Labbe J."/>
            <person name="Martin F.M."/>
        </authorList>
    </citation>
    <scope>NUCLEOTIDE SEQUENCE</scope>
    <source>
        <strain evidence="1">HHB10654</strain>
    </source>
</reference>
<sequence length="198" mass="22114">MFSRPSVRRQTAPVSHLLHSRPSLQRRTVANSLPRPPPSTAPPAETFSSPSKPRQYYHRPPPRDLPPYRRAWPMLLALSSAGVGVWVAFLQYSANQERLASSSTRAVLAAIKDSPEVREVLGDAVRPEPAWYLNGDPWVSGSVKMHQGFVDLSFRVKGHKDSGTLYYTTIRKSKGERFTPIRFKIIADSGPVIHLPPP</sequence>
<accession>A0ACB8T6Y6</accession>
<protein>
    <submittedName>
        <fullName evidence="1">Uncharacterized protein</fullName>
    </submittedName>
</protein>
<proteinExistence type="predicted"/>
<evidence type="ECO:0000313" key="1">
    <source>
        <dbReference type="EMBL" id="KAI0064520.1"/>
    </source>
</evidence>
<reference evidence="1" key="1">
    <citation type="submission" date="2021-03" db="EMBL/GenBank/DDBJ databases">
        <authorList>
            <consortium name="DOE Joint Genome Institute"/>
            <person name="Ahrendt S."/>
            <person name="Looney B.P."/>
            <person name="Miyauchi S."/>
            <person name="Morin E."/>
            <person name="Drula E."/>
            <person name="Courty P.E."/>
            <person name="Chicoki N."/>
            <person name="Fauchery L."/>
            <person name="Kohler A."/>
            <person name="Kuo A."/>
            <person name="Labutti K."/>
            <person name="Pangilinan J."/>
            <person name="Lipzen A."/>
            <person name="Riley R."/>
            <person name="Andreopoulos W."/>
            <person name="He G."/>
            <person name="Johnson J."/>
            <person name="Barry K.W."/>
            <person name="Grigoriev I.V."/>
            <person name="Nagy L."/>
            <person name="Hibbett D."/>
            <person name="Henrissat B."/>
            <person name="Matheny P.B."/>
            <person name="Labbe J."/>
            <person name="Martin F."/>
        </authorList>
    </citation>
    <scope>NUCLEOTIDE SEQUENCE</scope>
    <source>
        <strain evidence="1">HHB10654</strain>
    </source>
</reference>
<comment type="caution">
    <text evidence="1">The sequence shown here is derived from an EMBL/GenBank/DDBJ whole genome shotgun (WGS) entry which is preliminary data.</text>
</comment>
<keyword evidence="2" id="KW-1185">Reference proteome</keyword>
<name>A0ACB8T6Y6_9AGAM</name>
<evidence type="ECO:0000313" key="2">
    <source>
        <dbReference type="Proteomes" id="UP000814140"/>
    </source>
</evidence>
<organism evidence="1 2">
    <name type="scientific">Artomyces pyxidatus</name>
    <dbReference type="NCBI Taxonomy" id="48021"/>
    <lineage>
        <taxon>Eukaryota</taxon>
        <taxon>Fungi</taxon>
        <taxon>Dikarya</taxon>
        <taxon>Basidiomycota</taxon>
        <taxon>Agaricomycotina</taxon>
        <taxon>Agaricomycetes</taxon>
        <taxon>Russulales</taxon>
        <taxon>Auriscalpiaceae</taxon>
        <taxon>Artomyces</taxon>
    </lineage>
</organism>
<dbReference type="Proteomes" id="UP000814140">
    <property type="component" value="Unassembled WGS sequence"/>
</dbReference>
<dbReference type="EMBL" id="MU277198">
    <property type="protein sequence ID" value="KAI0064520.1"/>
    <property type="molecule type" value="Genomic_DNA"/>
</dbReference>